<proteinExistence type="predicted"/>
<dbReference type="RefSeq" id="WP_045922967.1">
    <property type="nucleotide sequence ID" value="NZ_JBHTHW010000008.1"/>
</dbReference>
<dbReference type="Pfam" id="PF05014">
    <property type="entry name" value="Nuc_deoxyrib_tr"/>
    <property type="match status" value="1"/>
</dbReference>
<name>A0A0F4KRM8_9LACO</name>
<reference evidence="1 2" key="1">
    <citation type="submission" date="2014-12" db="EMBL/GenBank/DDBJ databases">
        <title>Comparative genomics of the lactic acid bacteria isolated from the honey bee gut.</title>
        <authorList>
            <person name="Ellegaard K.M."/>
            <person name="Tamarit D."/>
            <person name="Javelind E."/>
            <person name="Olofsson T."/>
            <person name="Andersson S.G."/>
            <person name="Vasquez A."/>
        </authorList>
    </citation>
    <scope>NUCLEOTIDE SEQUENCE [LARGE SCALE GENOMIC DNA]</scope>
    <source>
        <strain evidence="1 2">Hon2</strain>
    </source>
</reference>
<accession>A0A0F4KRM8</accession>
<dbReference type="AlphaFoldDB" id="A0A0F4KRM8"/>
<gene>
    <name evidence="1" type="ORF">JG29_11100</name>
</gene>
<dbReference type="SUPFAM" id="SSF52309">
    <property type="entry name" value="N-(deoxy)ribosyltransferase-like"/>
    <property type="match status" value="1"/>
</dbReference>
<dbReference type="GO" id="GO:0016740">
    <property type="term" value="F:transferase activity"/>
    <property type="evidence" value="ECO:0007669"/>
    <property type="project" value="UniProtKB-KW"/>
</dbReference>
<protein>
    <submittedName>
        <fullName evidence="1">Nucleotide deoxyribosyltransferase</fullName>
    </submittedName>
</protein>
<keyword evidence="2" id="KW-1185">Reference proteome</keyword>
<dbReference type="Proteomes" id="UP000033695">
    <property type="component" value="Unassembled WGS sequence"/>
</dbReference>
<sequence length="158" mass="18098">MTVKNILYFACSWFSPAETEFMKKGQDALSQNPTVDWDNTFRPLDHQYQNIDVTKHPEKMKDPEWQVGTFRNDLLGIDRADIVCGMFLPQKPDSGMAFEYGYAYANHKPIVSVIPDNVVAPEINLMLIPSVTHYVHLSDLATFNFNNLEFDLFPATAY</sequence>
<dbReference type="Gene3D" id="3.40.50.450">
    <property type="match status" value="1"/>
</dbReference>
<comment type="caution">
    <text evidence="1">The sequence shown here is derived from an EMBL/GenBank/DDBJ whole genome shotgun (WGS) entry which is preliminary data.</text>
</comment>
<dbReference type="EMBL" id="JXBZ01000008">
    <property type="protein sequence ID" value="KJY48703.1"/>
    <property type="molecule type" value="Genomic_DNA"/>
</dbReference>
<evidence type="ECO:0000313" key="1">
    <source>
        <dbReference type="EMBL" id="KJY48703.1"/>
    </source>
</evidence>
<dbReference type="PATRIC" id="fig|1218508.4.peg.1096"/>
<dbReference type="InterPro" id="IPR007710">
    <property type="entry name" value="Nucleoside_deoxyribTrfase"/>
</dbReference>
<dbReference type="OrthoDB" id="2313111at2"/>
<organism evidence="1 2">
    <name type="scientific">Bombilactobacillus mellis</name>
    <dbReference type="NCBI Taxonomy" id="1218508"/>
    <lineage>
        <taxon>Bacteria</taxon>
        <taxon>Bacillati</taxon>
        <taxon>Bacillota</taxon>
        <taxon>Bacilli</taxon>
        <taxon>Lactobacillales</taxon>
        <taxon>Lactobacillaceae</taxon>
        <taxon>Bombilactobacillus</taxon>
    </lineage>
</organism>
<dbReference type="HOGENOM" id="CLU_117644_1_0_9"/>
<keyword evidence="1" id="KW-0808">Transferase</keyword>
<evidence type="ECO:0000313" key="2">
    <source>
        <dbReference type="Proteomes" id="UP000033695"/>
    </source>
</evidence>
<dbReference type="STRING" id="1218508.JG29_11100"/>